<dbReference type="Proteomes" id="UP000598467">
    <property type="component" value="Unassembled WGS sequence"/>
</dbReference>
<evidence type="ECO:0000256" key="1">
    <source>
        <dbReference type="ARBA" id="ARBA00006869"/>
    </source>
</evidence>
<organism evidence="2 3">
    <name type="scientific">Roseibium aggregatum</name>
    <dbReference type="NCBI Taxonomy" id="187304"/>
    <lineage>
        <taxon>Bacteria</taxon>
        <taxon>Pseudomonadati</taxon>
        <taxon>Pseudomonadota</taxon>
        <taxon>Alphaproteobacteria</taxon>
        <taxon>Hyphomicrobiales</taxon>
        <taxon>Stappiaceae</taxon>
        <taxon>Roseibium</taxon>
    </lineage>
</organism>
<evidence type="ECO:0000313" key="2">
    <source>
        <dbReference type="EMBL" id="MBD1545981.1"/>
    </source>
</evidence>
<dbReference type="InterPro" id="IPR031409">
    <property type="entry name" value="Darcynin"/>
</dbReference>
<name>A0A926P2P5_9HYPH</name>
<dbReference type="AlphaFoldDB" id="A0A926P2P5"/>
<comment type="caution">
    <text evidence="2">The sequence shown here is derived from an EMBL/GenBank/DDBJ whole genome shotgun (WGS) entry which is preliminary data.</text>
</comment>
<dbReference type="RefSeq" id="WP_190290649.1">
    <property type="nucleotide sequence ID" value="NZ_JABFCZ010000006.1"/>
</dbReference>
<gene>
    <name evidence="2" type="ORF">HK439_06885</name>
</gene>
<proteinExistence type="inferred from homology"/>
<reference evidence="2" key="1">
    <citation type="submission" date="2020-05" db="EMBL/GenBank/DDBJ databases">
        <title>Identification of trans-AT polyketide cluster in two marine bacteria, producers of a novel glutaramide-containing polyketide sesbanimide D and analogs.</title>
        <authorList>
            <person name="Kacar D."/>
            <person name="Rodriguez P."/>
            <person name="Canedo L."/>
            <person name="Gonzalez E."/>
            <person name="Galan B."/>
            <person name="De La Calle F."/>
            <person name="Garcia J.L."/>
        </authorList>
    </citation>
    <scope>NUCLEOTIDE SEQUENCE</scope>
    <source>
        <strain evidence="2">PHM038</strain>
    </source>
</reference>
<protein>
    <submittedName>
        <fullName evidence="2">Darcynin 2</fullName>
    </submittedName>
</protein>
<accession>A0A926P2P5</accession>
<dbReference type="Pfam" id="PF17074">
    <property type="entry name" value="Darcynin"/>
    <property type="match status" value="1"/>
</dbReference>
<dbReference type="EMBL" id="JABFCZ010000006">
    <property type="protein sequence ID" value="MBD1545981.1"/>
    <property type="molecule type" value="Genomic_DNA"/>
</dbReference>
<sequence length="111" mass="12754">MSNPLPMMAIVYLAIEPAWLALTRPERREYAAEIGAIVDRHADVSFEWFDADALSGKHSDFAVCRFTDMRTYHHLWEELRDTVIFSKPFARITDVSLGIENGFVDYEESIA</sequence>
<comment type="similarity">
    <text evidence="1">Belongs to the darcynin family.</text>
</comment>
<evidence type="ECO:0000313" key="3">
    <source>
        <dbReference type="Proteomes" id="UP000598467"/>
    </source>
</evidence>